<dbReference type="AlphaFoldDB" id="A0A1Q9EV02"/>
<reference evidence="1 2" key="1">
    <citation type="submission" date="2016-02" db="EMBL/GenBank/DDBJ databases">
        <title>Genome analysis of coral dinoflagellate symbionts highlights evolutionary adaptations to a symbiotic lifestyle.</title>
        <authorList>
            <person name="Aranda M."/>
            <person name="Li Y."/>
            <person name="Liew Y.J."/>
            <person name="Baumgarten S."/>
            <person name="Simakov O."/>
            <person name="Wilson M."/>
            <person name="Piel J."/>
            <person name="Ashoor H."/>
            <person name="Bougouffa S."/>
            <person name="Bajic V.B."/>
            <person name="Ryu T."/>
            <person name="Ravasi T."/>
            <person name="Bayer T."/>
            <person name="Micklem G."/>
            <person name="Kim H."/>
            <person name="Bhak J."/>
            <person name="Lajeunesse T.C."/>
            <person name="Voolstra C.R."/>
        </authorList>
    </citation>
    <scope>NUCLEOTIDE SEQUENCE [LARGE SCALE GENOMIC DNA]</scope>
    <source>
        <strain evidence="1 2">CCMP2467</strain>
    </source>
</reference>
<protein>
    <submittedName>
        <fullName evidence="1">Uncharacterized protein</fullName>
    </submittedName>
</protein>
<evidence type="ECO:0000313" key="1">
    <source>
        <dbReference type="EMBL" id="OLQ11233.1"/>
    </source>
</evidence>
<keyword evidence="2" id="KW-1185">Reference proteome</keyword>
<dbReference type="Proteomes" id="UP000186817">
    <property type="component" value="Unassembled WGS sequence"/>
</dbReference>
<gene>
    <name evidence="1" type="ORF">AK812_SmicGene4961</name>
</gene>
<name>A0A1Q9EV02_SYMMI</name>
<proteinExistence type="predicted"/>
<comment type="caution">
    <text evidence="1">The sequence shown here is derived from an EMBL/GenBank/DDBJ whole genome shotgun (WGS) entry which is preliminary data.</text>
</comment>
<evidence type="ECO:0000313" key="2">
    <source>
        <dbReference type="Proteomes" id="UP000186817"/>
    </source>
</evidence>
<organism evidence="1 2">
    <name type="scientific">Symbiodinium microadriaticum</name>
    <name type="common">Dinoflagellate</name>
    <name type="synonym">Zooxanthella microadriatica</name>
    <dbReference type="NCBI Taxonomy" id="2951"/>
    <lineage>
        <taxon>Eukaryota</taxon>
        <taxon>Sar</taxon>
        <taxon>Alveolata</taxon>
        <taxon>Dinophyceae</taxon>
        <taxon>Suessiales</taxon>
        <taxon>Symbiodiniaceae</taxon>
        <taxon>Symbiodinium</taxon>
    </lineage>
</organism>
<accession>A0A1Q9EV02</accession>
<sequence length="92" mass="10132">MGVLDCRATVYGYGTAVAPLPDTWLGDDDFLTAQTDFVMLRPWSPPVTLWELVSACDTLGAGHISDSSDEAQIKVPARILKGKPKKELQWRL</sequence>
<dbReference type="EMBL" id="LSRX01000063">
    <property type="protein sequence ID" value="OLQ11233.1"/>
    <property type="molecule type" value="Genomic_DNA"/>
</dbReference>